<dbReference type="Proteomes" id="UP000632063">
    <property type="component" value="Unassembled WGS sequence"/>
</dbReference>
<feature type="transmembrane region" description="Helical" evidence="1">
    <location>
        <begin position="30"/>
        <end position="54"/>
    </location>
</feature>
<comment type="caution">
    <text evidence="2">The sequence shown here is derived from an EMBL/GenBank/DDBJ whole genome shotgun (WGS) entry which is preliminary data.</text>
</comment>
<dbReference type="EMBL" id="JACYXI010000019">
    <property type="protein sequence ID" value="MBD8894046.1"/>
    <property type="molecule type" value="Genomic_DNA"/>
</dbReference>
<protein>
    <recommendedName>
        <fullName evidence="4">Lycopene cyclase domain-containing protein</fullName>
    </recommendedName>
</protein>
<gene>
    <name evidence="2" type="ORF">IG616_21070</name>
</gene>
<proteinExistence type="predicted"/>
<evidence type="ECO:0000256" key="1">
    <source>
        <dbReference type="SAM" id="Phobius"/>
    </source>
</evidence>
<keyword evidence="1" id="KW-0812">Transmembrane</keyword>
<name>A0ABR9CT31_9HYPH</name>
<keyword evidence="1" id="KW-0472">Membrane</keyword>
<organism evidence="2 3">
    <name type="scientific">Roseibium litorale</name>
    <dbReference type="NCBI Taxonomy" id="2803841"/>
    <lineage>
        <taxon>Bacteria</taxon>
        <taxon>Pseudomonadati</taxon>
        <taxon>Pseudomonadota</taxon>
        <taxon>Alphaproteobacteria</taxon>
        <taxon>Hyphomicrobiales</taxon>
        <taxon>Stappiaceae</taxon>
        <taxon>Roseibium</taxon>
    </lineage>
</organism>
<feature type="transmembrane region" description="Helical" evidence="1">
    <location>
        <begin position="85"/>
        <end position="106"/>
    </location>
</feature>
<evidence type="ECO:0000313" key="3">
    <source>
        <dbReference type="Proteomes" id="UP000632063"/>
    </source>
</evidence>
<accession>A0ABR9CT31</accession>
<evidence type="ECO:0008006" key="4">
    <source>
        <dbReference type="Google" id="ProtNLM"/>
    </source>
</evidence>
<keyword evidence="1" id="KW-1133">Transmembrane helix</keyword>
<sequence>METFIYGLVLAGFSALGIVAYKHPDGYAKLYPVLAAINFLVMITDLVIPSIYLMGARSYHDYYKIKSPFEEEIFKDMLPDYVDQIFYISAIFAFYLSVLVFVPHFTEDKNTQ</sequence>
<reference evidence="3" key="1">
    <citation type="submission" date="2020-09" db="EMBL/GenBank/DDBJ databases">
        <title>The genome sequence of strain Labrenzia suaedae 4C16A.</title>
        <authorList>
            <person name="Liu Y."/>
        </authorList>
    </citation>
    <scope>NUCLEOTIDE SEQUENCE [LARGE SCALE GENOMIC DNA]</scope>
    <source>
        <strain evidence="3">4C16A</strain>
    </source>
</reference>
<reference evidence="2 3" key="2">
    <citation type="journal article" date="2021" name="Int. J. Syst. Evol. Microbiol.">
        <title>Roseibium litorale sp. nov., isolated from a tidal flat sediment and proposal for the reclassification of Labrenzia polysiphoniae as Roseibium polysiphoniae comb. nov.</title>
        <authorList>
            <person name="Liu Y."/>
            <person name="Pei T."/>
            <person name="Du J."/>
            <person name="Chao M."/>
            <person name="Deng M.R."/>
            <person name="Zhu H."/>
        </authorList>
    </citation>
    <scope>NUCLEOTIDE SEQUENCE [LARGE SCALE GENOMIC DNA]</scope>
    <source>
        <strain evidence="2 3">4C16A</strain>
    </source>
</reference>
<evidence type="ECO:0000313" key="2">
    <source>
        <dbReference type="EMBL" id="MBD8894046.1"/>
    </source>
</evidence>
<keyword evidence="3" id="KW-1185">Reference proteome</keyword>